<feature type="compositionally biased region" description="Low complexity" evidence="1">
    <location>
        <begin position="88"/>
        <end position="98"/>
    </location>
</feature>
<organism evidence="2 3">
    <name type="scientific">Elysia crispata</name>
    <name type="common">lettuce slug</name>
    <dbReference type="NCBI Taxonomy" id="231223"/>
    <lineage>
        <taxon>Eukaryota</taxon>
        <taxon>Metazoa</taxon>
        <taxon>Spiralia</taxon>
        <taxon>Lophotrochozoa</taxon>
        <taxon>Mollusca</taxon>
        <taxon>Gastropoda</taxon>
        <taxon>Heterobranchia</taxon>
        <taxon>Euthyneura</taxon>
        <taxon>Panpulmonata</taxon>
        <taxon>Sacoglossa</taxon>
        <taxon>Placobranchoidea</taxon>
        <taxon>Plakobranchidae</taxon>
        <taxon>Elysia</taxon>
    </lineage>
</organism>
<gene>
    <name evidence="2" type="ORF">RRG08_059661</name>
</gene>
<evidence type="ECO:0000313" key="2">
    <source>
        <dbReference type="EMBL" id="KAK3799615.1"/>
    </source>
</evidence>
<evidence type="ECO:0000313" key="3">
    <source>
        <dbReference type="Proteomes" id="UP001283361"/>
    </source>
</evidence>
<feature type="compositionally biased region" description="Polar residues" evidence="1">
    <location>
        <begin position="122"/>
        <end position="146"/>
    </location>
</feature>
<comment type="caution">
    <text evidence="2">The sequence shown here is derived from an EMBL/GenBank/DDBJ whole genome shotgun (WGS) entry which is preliminary data.</text>
</comment>
<evidence type="ECO:0000256" key="1">
    <source>
        <dbReference type="SAM" id="MobiDB-lite"/>
    </source>
</evidence>
<sequence>MNDMSRSPQKLGLVLHLSFVAELQEEVIYDSTVVLPLRALLCFHLNPPSPSNSKFNLHHKVDVLKMLVFLASSHCFDLVSALISSPSSSLTSYTVSAPGPSSHLPPRAPLPAHTTHLPVAAPSSTSARSLGRGNNSSSVSPLGSAV</sequence>
<dbReference type="Proteomes" id="UP001283361">
    <property type="component" value="Unassembled WGS sequence"/>
</dbReference>
<proteinExistence type="predicted"/>
<dbReference type="EMBL" id="JAWDGP010000547">
    <property type="protein sequence ID" value="KAK3799615.1"/>
    <property type="molecule type" value="Genomic_DNA"/>
</dbReference>
<dbReference type="AlphaFoldDB" id="A0AAE1B5J8"/>
<accession>A0AAE1B5J8</accession>
<name>A0AAE1B5J8_9GAST</name>
<feature type="region of interest" description="Disordered" evidence="1">
    <location>
        <begin position="88"/>
        <end position="146"/>
    </location>
</feature>
<keyword evidence="3" id="KW-1185">Reference proteome</keyword>
<protein>
    <submittedName>
        <fullName evidence="2">Uncharacterized protein</fullName>
    </submittedName>
</protein>
<reference evidence="2" key="1">
    <citation type="journal article" date="2023" name="G3 (Bethesda)">
        <title>A reference genome for the long-term kleptoplast-retaining sea slug Elysia crispata morphotype clarki.</title>
        <authorList>
            <person name="Eastman K.E."/>
            <person name="Pendleton A.L."/>
            <person name="Shaikh M.A."/>
            <person name="Suttiyut T."/>
            <person name="Ogas R."/>
            <person name="Tomko P."/>
            <person name="Gavelis G."/>
            <person name="Widhalm J.R."/>
            <person name="Wisecaver J.H."/>
        </authorList>
    </citation>
    <scope>NUCLEOTIDE SEQUENCE</scope>
    <source>
        <strain evidence="2">ECLA1</strain>
    </source>
</reference>